<dbReference type="EC" id="4.2.99.18" evidence="7"/>
<evidence type="ECO:0000256" key="1">
    <source>
        <dbReference type="ARBA" id="ARBA00008343"/>
    </source>
</evidence>
<evidence type="ECO:0000256" key="7">
    <source>
        <dbReference type="HAMAP-Rule" id="MF_03183"/>
    </source>
</evidence>
<dbReference type="Proteomes" id="UP001164746">
    <property type="component" value="Chromosome 2"/>
</dbReference>
<dbReference type="InterPro" id="IPR011257">
    <property type="entry name" value="DNA_glycosylase"/>
</dbReference>
<accession>A0ABY7DMW1</accession>
<evidence type="ECO:0000256" key="8">
    <source>
        <dbReference type="SAM" id="MobiDB-lite"/>
    </source>
</evidence>
<dbReference type="InterPro" id="IPR003265">
    <property type="entry name" value="HhH-GPD_domain"/>
</dbReference>
<evidence type="ECO:0000256" key="6">
    <source>
        <dbReference type="ARBA" id="ARBA00023295"/>
    </source>
</evidence>
<dbReference type="Gene3D" id="1.10.1670.10">
    <property type="entry name" value="Helix-hairpin-Helix base-excision DNA repair enzymes (C-terminal)"/>
    <property type="match status" value="1"/>
</dbReference>
<evidence type="ECO:0000259" key="9">
    <source>
        <dbReference type="SMART" id="SM00478"/>
    </source>
</evidence>
<dbReference type="Gene3D" id="1.10.340.30">
    <property type="entry name" value="Hypothetical protein, domain 2"/>
    <property type="match status" value="1"/>
</dbReference>
<feature type="region of interest" description="Disordered" evidence="8">
    <location>
        <begin position="416"/>
        <end position="451"/>
    </location>
</feature>
<keyword evidence="7" id="KW-0496">Mitochondrion</keyword>
<comment type="catalytic activity">
    <reaction evidence="7">
        <text>2'-deoxyribonucleotide-(2'-deoxyribose 5'-phosphate)-2'-deoxyribonucleotide-DNA = a 3'-end 2'-deoxyribonucleotide-(2,3-dehydro-2,3-deoxyribose 5'-phosphate)-DNA + a 5'-end 5'-phospho-2'-deoxyribonucleoside-DNA + H(+)</text>
        <dbReference type="Rhea" id="RHEA:66592"/>
        <dbReference type="Rhea" id="RHEA-COMP:13180"/>
        <dbReference type="Rhea" id="RHEA-COMP:16897"/>
        <dbReference type="Rhea" id="RHEA-COMP:17067"/>
        <dbReference type="ChEBI" id="CHEBI:15378"/>
        <dbReference type="ChEBI" id="CHEBI:136412"/>
        <dbReference type="ChEBI" id="CHEBI:157695"/>
        <dbReference type="ChEBI" id="CHEBI:167181"/>
        <dbReference type="EC" id="4.2.99.18"/>
    </reaction>
</comment>
<dbReference type="CDD" id="cd00056">
    <property type="entry name" value="ENDO3c"/>
    <property type="match status" value="1"/>
</dbReference>
<dbReference type="PANTHER" id="PTHR43286:SF1">
    <property type="entry name" value="ENDONUCLEASE III-LIKE PROTEIN 1"/>
    <property type="match status" value="1"/>
</dbReference>
<evidence type="ECO:0000313" key="10">
    <source>
        <dbReference type="EMBL" id="WAQ97690.1"/>
    </source>
</evidence>
<keyword evidence="11" id="KW-1185">Reference proteome</keyword>
<proteinExistence type="inferred from homology"/>
<dbReference type="HAMAP" id="MF_03183">
    <property type="entry name" value="Endonuclease_III_Nth"/>
    <property type="match status" value="1"/>
</dbReference>
<dbReference type="SMART" id="SM00478">
    <property type="entry name" value="ENDO3c"/>
    <property type="match status" value="1"/>
</dbReference>
<evidence type="ECO:0000256" key="4">
    <source>
        <dbReference type="ARBA" id="ARBA00023204"/>
    </source>
</evidence>
<keyword evidence="5 7" id="KW-0456">Lyase</keyword>
<keyword evidence="6 7" id="KW-0326">Glycosidase</keyword>
<feature type="domain" description="HhH-GPD" evidence="9">
    <location>
        <begin position="183"/>
        <end position="333"/>
    </location>
</feature>
<dbReference type="InterPro" id="IPR023170">
    <property type="entry name" value="HhH_base_excis_C"/>
</dbReference>
<feature type="compositionally biased region" description="Basic residues" evidence="8">
    <location>
        <begin position="441"/>
        <end position="451"/>
    </location>
</feature>
<dbReference type="InterPro" id="IPR000445">
    <property type="entry name" value="HhH_motif"/>
</dbReference>
<comment type="caution">
    <text evidence="7">Lacks conserved residue(s) required for the propagation of feature annotation.</text>
</comment>
<evidence type="ECO:0000256" key="3">
    <source>
        <dbReference type="ARBA" id="ARBA00022801"/>
    </source>
</evidence>
<dbReference type="EC" id="3.2.2.-" evidence="7"/>
<keyword evidence="7" id="KW-0539">Nucleus</keyword>
<sequence length="451" mass="51116">MEGSLAELIKHFPFMLETVPILAYETAGQHIIVTSDAMNTSPYFSSSKVTRTKLMTNQENEIKIEPNSAQGSSSSQCVSHSQARTASLASKVLRKRQHIKIKDEVETDNVCNVESTKEENGKVLDLKNEKKWEPEMWRDQLANINSMRKFRDAPVDTMGCDVICDEKAAPEVYRYQVLLSLMLSSQTKDQVTSAAMARLREHGCNIDNILATSDQRLGELIFPVGFGKRKVDFIKRTSMILKEEYGKDIPDTVEKLCKLPGVGPKMAYLVMKCAWNQVDGIGVDTHVHRISNRLGWVKKPTKQPEDTRKALEAWLPREHWNDINHLLVGFGQQTCRPVGPKCGQCLNVNICPTGRSNTRYQKVKKEVKKEQSTDCVKMEQFSEDVKIEQHGVGVKVAHSIQAVKTETADEEFWPAIKKDQVKMEQSRDGKERSENSVSQPKKPKRNVKKEK</sequence>
<keyword evidence="3 7" id="KW-0378">Hydrolase</keyword>
<name>A0ABY7DMW1_MYAAR</name>
<comment type="function">
    <text evidence="7">Bifunctional DNA N-glycosylase with associated apurinic/apyrimidinic (AP) lyase function that catalyzes the first step in base excision repair (BER), the primary repair pathway for the repair of oxidative DNA damage. The DNA N-glycosylase activity releases the damaged DNA base from DNA by cleaving the N-glycosidic bond, leaving an AP site. The AP lyase activity cleaves the phosphodiester bond 3' to the AP site by a beta-elimination. Primarily recognizes and repairs oxidative base damage of pyrimidines.</text>
</comment>
<dbReference type="EMBL" id="CP111013">
    <property type="protein sequence ID" value="WAQ97690.1"/>
    <property type="molecule type" value="Genomic_DNA"/>
</dbReference>
<evidence type="ECO:0000256" key="5">
    <source>
        <dbReference type="ARBA" id="ARBA00023239"/>
    </source>
</evidence>
<feature type="compositionally biased region" description="Basic and acidic residues" evidence="8">
    <location>
        <begin position="416"/>
        <end position="434"/>
    </location>
</feature>
<reference evidence="10" key="1">
    <citation type="submission" date="2022-11" db="EMBL/GenBank/DDBJ databases">
        <title>Centuries of genome instability and evolution in soft-shell clam transmissible cancer (bioRxiv).</title>
        <authorList>
            <person name="Hart S.F.M."/>
            <person name="Yonemitsu M.A."/>
            <person name="Giersch R.M."/>
            <person name="Beal B.F."/>
            <person name="Arriagada G."/>
            <person name="Davis B.W."/>
            <person name="Ostrander E.A."/>
            <person name="Goff S.P."/>
            <person name="Metzger M.J."/>
        </authorList>
    </citation>
    <scope>NUCLEOTIDE SEQUENCE</scope>
    <source>
        <strain evidence="10">MELC-2E11</strain>
        <tissue evidence="10">Siphon/mantle</tissue>
    </source>
</reference>
<gene>
    <name evidence="7" type="primary">NTH1</name>
    <name evidence="10" type="ORF">MAR_030380</name>
</gene>
<dbReference type="Pfam" id="PF00730">
    <property type="entry name" value="HhH-GPD"/>
    <property type="match status" value="1"/>
</dbReference>
<dbReference type="InterPro" id="IPR030841">
    <property type="entry name" value="NTH1"/>
</dbReference>
<evidence type="ECO:0000313" key="11">
    <source>
        <dbReference type="Proteomes" id="UP001164746"/>
    </source>
</evidence>
<dbReference type="SUPFAM" id="SSF48150">
    <property type="entry name" value="DNA-glycosylase"/>
    <property type="match status" value="1"/>
</dbReference>
<comment type="similarity">
    <text evidence="1 7">Belongs to the Nth/MutY family.</text>
</comment>
<protein>
    <recommendedName>
        <fullName evidence="7">Endonuclease III homolog</fullName>
        <ecNumber evidence="7">3.2.2.-</ecNumber>
        <ecNumber evidence="7">4.2.99.18</ecNumber>
    </recommendedName>
    <alternativeName>
        <fullName evidence="7">Bifunctional DNA N-glycosylase/DNA-(apurinic or apyrimidinic site) lyase</fullName>
        <shortName evidence="7">DNA glycosylase/AP lyase</shortName>
    </alternativeName>
</protein>
<dbReference type="Pfam" id="PF00633">
    <property type="entry name" value="HHH"/>
    <property type="match status" value="1"/>
</dbReference>
<dbReference type="PANTHER" id="PTHR43286">
    <property type="entry name" value="ENDONUCLEASE III-LIKE PROTEIN 1"/>
    <property type="match status" value="1"/>
</dbReference>
<organism evidence="10 11">
    <name type="scientific">Mya arenaria</name>
    <name type="common">Soft-shell clam</name>
    <dbReference type="NCBI Taxonomy" id="6604"/>
    <lineage>
        <taxon>Eukaryota</taxon>
        <taxon>Metazoa</taxon>
        <taxon>Spiralia</taxon>
        <taxon>Lophotrochozoa</taxon>
        <taxon>Mollusca</taxon>
        <taxon>Bivalvia</taxon>
        <taxon>Autobranchia</taxon>
        <taxon>Heteroconchia</taxon>
        <taxon>Euheterodonta</taxon>
        <taxon>Imparidentia</taxon>
        <taxon>Neoheterodontei</taxon>
        <taxon>Myida</taxon>
        <taxon>Myoidea</taxon>
        <taxon>Myidae</taxon>
        <taxon>Mya</taxon>
    </lineage>
</organism>
<comment type="subcellular location">
    <subcellularLocation>
        <location evidence="7">Nucleus</location>
    </subcellularLocation>
    <subcellularLocation>
        <location evidence="7">Mitochondrion</location>
    </subcellularLocation>
</comment>
<keyword evidence="2 7" id="KW-0227">DNA damage</keyword>
<keyword evidence="4 7" id="KW-0234">DNA repair</keyword>
<evidence type="ECO:0000256" key="2">
    <source>
        <dbReference type="ARBA" id="ARBA00022763"/>
    </source>
</evidence>